<evidence type="ECO:0000313" key="7">
    <source>
        <dbReference type="EMBL" id="ELU11387.1"/>
    </source>
</evidence>
<evidence type="ECO:0000259" key="6">
    <source>
        <dbReference type="PROSITE" id="PS50072"/>
    </source>
</evidence>
<reference evidence="7 9" key="2">
    <citation type="journal article" date="2013" name="Nature">
        <title>Insights into bilaterian evolution from three spiralian genomes.</title>
        <authorList>
            <person name="Simakov O."/>
            <person name="Marletaz F."/>
            <person name="Cho S.J."/>
            <person name="Edsinger-Gonzales E."/>
            <person name="Havlak P."/>
            <person name="Hellsten U."/>
            <person name="Kuo D.H."/>
            <person name="Larsson T."/>
            <person name="Lv J."/>
            <person name="Arendt D."/>
            <person name="Savage R."/>
            <person name="Osoegawa K."/>
            <person name="de Jong P."/>
            <person name="Grimwood J."/>
            <person name="Chapman J.A."/>
            <person name="Shapiro H."/>
            <person name="Aerts A."/>
            <person name="Otillar R.P."/>
            <person name="Terry A.Y."/>
            <person name="Boore J.L."/>
            <person name="Grigoriev I.V."/>
            <person name="Lindberg D.R."/>
            <person name="Seaver E.C."/>
            <person name="Weisblat D.A."/>
            <person name="Putnam N.H."/>
            <person name="Rokhsar D.S."/>
        </authorList>
    </citation>
    <scope>NUCLEOTIDE SEQUENCE</scope>
    <source>
        <strain evidence="7 9">I ESC-2004</strain>
    </source>
</reference>
<evidence type="ECO:0000313" key="9">
    <source>
        <dbReference type="Proteomes" id="UP000014760"/>
    </source>
</evidence>
<proteinExistence type="inferred from homology"/>
<dbReference type="Pfam" id="PF00160">
    <property type="entry name" value="Pro_isomerase"/>
    <property type="match status" value="1"/>
</dbReference>
<dbReference type="EnsemblMetazoa" id="CapteT221729">
    <property type="protein sequence ID" value="CapteP221729"/>
    <property type="gene ID" value="CapteG221729"/>
</dbReference>
<dbReference type="PANTHER" id="PTHR11071:SF561">
    <property type="entry name" value="PEPTIDYL-PROLYL CIS-TRANS ISOMERASE D-RELATED"/>
    <property type="match status" value="1"/>
</dbReference>
<keyword evidence="3 5" id="KW-0697">Rotamase</keyword>
<dbReference type="GO" id="GO:0005737">
    <property type="term" value="C:cytoplasm"/>
    <property type="evidence" value="ECO:0007669"/>
    <property type="project" value="TreeGrafter"/>
</dbReference>
<dbReference type="Proteomes" id="UP000014760">
    <property type="component" value="Unassembled WGS sequence"/>
</dbReference>
<evidence type="ECO:0000256" key="4">
    <source>
        <dbReference type="ARBA" id="ARBA00023235"/>
    </source>
</evidence>
<dbReference type="PROSITE" id="PS00170">
    <property type="entry name" value="CSA_PPIASE_1"/>
    <property type="match status" value="1"/>
</dbReference>
<feature type="domain" description="PPIase cyclophilin-type" evidence="6">
    <location>
        <begin position="28"/>
        <end position="185"/>
    </location>
</feature>
<organism evidence="7">
    <name type="scientific">Capitella teleta</name>
    <name type="common">Polychaete worm</name>
    <dbReference type="NCBI Taxonomy" id="283909"/>
    <lineage>
        <taxon>Eukaryota</taxon>
        <taxon>Metazoa</taxon>
        <taxon>Spiralia</taxon>
        <taxon>Lophotrochozoa</taxon>
        <taxon>Annelida</taxon>
        <taxon>Polychaeta</taxon>
        <taxon>Sedentaria</taxon>
        <taxon>Scolecida</taxon>
        <taxon>Capitellidae</taxon>
        <taxon>Capitella</taxon>
    </lineage>
</organism>
<dbReference type="GO" id="GO:0006457">
    <property type="term" value="P:protein folding"/>
    <property type="evidence" value="ECO:0007669"/>
    <property type="project" value="InterPro"/>
</dbReference>
<keyword evidence="9" id="KW-1185">Reference proteome</keyword>
<keyword evidence="4 5" id="KW-0413">Isomerase</keyword>
<dbReference type="EC" id="5.2.1.8" evidence="5"/>
<dbReference type="EMBL" id="AMQN01005733">
    <property type="status" value="NOT_ANNOTATED_CDS"/>
    <property type="molecule type" value="Genomic_DNA"/>
</dbReference>
<comment type="function">
    <text evidence="5">PPIases accelerate the folding of proteins. It catalyzes the cis-trans isomerization of proline imidic peptide bonds in oligopeptides.</text>
</comment>
<dbReference type="HOGENOM" id="CLU_012062_4_2_1"/>
<reference evidence="9" key="1">
    <citation type="submission" date="2012-12" db="EMBL/GenBank/DDBJ databases">
        <authorList>
            <person name="Hellsten U."/>
            <person name="Grimwood J."/>
            <person name="Chapman J.A."/>
            <person name="Shapiro H."/>
            <person name="Aerts A."/>
            <person name="Otillar R.P."/>
            <person name="Terry A.Y."/>
            <person name="Boore J.L."/>
            <person name="Simakov O."/>
            <person name="Marletaz F."/>
            <person name="Cho S.-J."/>
            <person name="Edsinger-Gonzales E."/>
            <person name="Havlak P."/>
            <person name="Kuo D.-H."/>
            <person name="Larsson T."/>
            <person name="Lv J."/>
            <person name="Arendt D."/>
            <person name="Savage R."/>
            <person name="Osoegawa K."/>
            <person name="de Jong P."/>
            <person name="Lindberg D.R."/>
            <person name="Seaver E.C."/>
            <person name="Weisblat D.A."/>
            <person name="Putnam N.H."/>
            <person name="Grigoriev I.V."/>
            <person name="Rokhsar D.S."/>
        </authorList>
    </citation>
    <scope>NUCLEOTIDE SEQUENCE</scope>
    <source>
        <strain evidence="9">I ESC-2004</strain>
    </source>
</reference>
<comment type="similarity">
    <text evidence="5">Belongs to the cyclophilin-type PPIase family.</text>
</comment>
<dbReference type="STRING" id="283909.R7UYN0"/>
<dbReference type="OrthoDB" id="193499at2759"/>
<evidence type="ECO:0000256" key="1">
    <source>
        <dbReference type="ARBA" id="ARBA00000971"/>
    </source>
</evidence>
<dbReference type="FunFam" id="2.40.100.10:FF:000001">
    <property type="entry name" value="Peptidyl-prolyl cis-trans isomerase"/>
    <property type="match status" value="1"/>
</dbReference>
<name>R7UYN0_CAPTE</name>
<dbReference type="InterPro" id="IPR024936">
    <property type="entry name" value="Cyclophilin-type_PPIase"/>
</dbReference>
<dbReference type="InterPro" id="IPR002130">
    <property type="entry name" value="Cyclophilin-type_PPIase_dom"/>
</dbReference>
<reference evidence="8" key="3">
    <citation type="submission" date="2015-06" db="UniProtKB">
        <authorList>
            <consortium name="EnsemblMetazoa"/>
        </authorList>
    </citation>
    <scope>IDENTIFICATION</scope>
</reference>
<dbReference type="PROSITE" id="PS50072">
    <property type="entry name" value="CSA_PPIASE_2"/>
    <property type="match status" value="1"/>
</dbReference>
<evidence type="ECO:0000256" key="3">
    <source>
        <dbReference type="ARBA" id="ARBA00023110"/>
    </source>
</evidence>
<comment type="catalytic activity">
    <reaction evidence="1 5">
        <text>[protein]-peptidylproline (omega=180) = [protein]-peptidylproline (omega=0)</text>
        <dbReference type="Rhea" id="RHEA:16237"/>
        <dbReference type="Rhea" id="RHEA-COMP:10747"/>
        <dbReference type="Rhea" id="RHEA-COMP:10748"/>
        <dbReference type="ChEBI" id="CHEBI:83833"/>
        <dbReference type="ChEBI" id="CHEBI:83834"/>
        <dbReference type="EC" id="5.2.1.8"/>
    </reaction>
</comment>
<dbReference type="InterPro" id="IPR029000">
    <property type="entry name" value="Cyclophilin-like_dom_sf"/>
</dbReference>
<dbReference type="InterPro" id="IPR020892">
    <property type="entry name" value="Cyclophilin-type_PPIase_CS"/>
</dbReference>
<sequence length="198" mass="22105">MNRLMKDQRVQNYQLYRAGDLTVTKKAFFDIKIGDEDVGRIEMGLFGETVPLTVDNFYQFAQGSKGHGYQGSKFHRVINEFMIQGGDFVNHDGTGEKSIYGNEFDDENFILSHSGPGFLSMANRGVDTNTCQFFITTVETSWLDGKHVVFGKVLSGMDVVRKIENTKVDSTDRPIKDVVITKSGVIPVDTPFDVAATE</sequence>
<dbReference type="Gene3D" id="2.40.100.10">
    <property type="entry name" value="Cyclophilin-like"/>
    <property type="match status" value="1"/>
</dbReference>
<protein>
    <recommendedName>
        <fullName evidence="5">Peptidyl-prolyl cis-trans isomerase</fullName>
        <shortName evidence="5">PPIase</shortName>
        <ecNumber evidence="5">5.2.1.8</ecNumber>
    </recommendedName>
</protein>
<dbReference type="GO" id="GO:0016018">
    <property type="term" value="F:cyclosporin A binding"/>
    <property type="evidence" value="ECO:0007669"/>
    <property type="project" value="TreeGrafter"/>
</dbReference>
<evidence type="ECO:0000313" key="8">
    <source>
        <dbReference type="EnsemblMetazoa" id="CapteP221729"/>
    </source>
</evidence>
<accession>R7UYN0</accession>
<dbReference type="SUPFAM" id="SSF50891">
    <property type="entry name" value="Cyclophilin-like"/>
    <property type="match status" value="1"/>
</dbReference>
<dbReference type="OMA" id="CVIKDSG"/>
<dbReference type="GO" id="GO:0003755">
    <property type="term" value="F:peptidyl-prolyl cis-trans isomerase activity"/>
    <property type="evidence" value="ECO:0007669"/>
    <property type="project" value="UniProtKB-UniRule"/>
</dbReference>
<dbReference type="PANTHER" id="PTHR11071">
    <property type="entry name" value="PEPTIDYL-PROLYL CIS-TRANS ISOMERASE"/>
    <property type="match status" value="1"/>
</dbReference>
<keyword evidence="2" id="KW-0732">Signal</keyword>
<gene>
    <name evidence="7" type="ORF">CAPTEDRAFT_221729</name>
</gene>
<dbReference type="PRINTS" id="PR00153">
    <property type="entry name" value="CSAPPISMRASE"/>
</dbReference>
<dbReference type="PIRSF" id="PIRSF001467">
    <property type="entry name" value="Peptidylpro_ismrse"/>
    <property type="match status" value="1"/>
</dbReference>
<evidence type="ECO:0000256" key="2">
    <source>
        <dbReference type="ARBA" id="ARBA00022729"/>
    </source>
</evidence>
<evidence type="ECO:0000256" key="5">
    <source>
        <dbReference type="RuleBase" id="RU363019"/>
    </source>
</evidence>
<dbReference type="EMBL" id="KB296704">
    <property type="protein sequence ID" value="ELU11387.1"/>
    <property type="molecule type" value="Genomic_DNA"/>
</dbReference>
<dbReference type="AlphaFoldDB" id="R7UYN0"/>